<sequence>MHVHYGFWLQAVFAVCLHQCHAHTCRDGERYSAWLPTRACTHHIKDVIKLVCASFPSFMGEESDHPLADELTLRSTKKEINHTVFCECCIHDCSLSDLMFFCRFVDRL</sequence>
<feature type="signal peptide" evidence="2">
    <location>
        <begin position="1"/>
        <end position="22"/>
    </location>
</feature>
<dbReference type="GeneID" id="111105200"/>
<keyword evidence="3" id="KW-1185">Reference proteome</keyword>
<evidence type="ECO:0000313" key="3">
    <source>
        <dbReference type="Proteomes" id="UP000694844"/>
    </source>
</evidence>
<feature type="chain" id="PRO_5034449238" evidence="2">
    <location>
        <begin position="23"/>
        <end position="108"/>
    </location>
</feature>
<organism evidence="3 4">
    <name type="scientific">Crassostrea virginica</name>
    <name type="common">Eastern oyster</name>
    <dbReference type="NCBI Taxonomy" id="6565"/>
    <lineage>
        <taxon>Eukaryota</taxon>
        <taxon>Metazoa</taxon>
        <taxon>Spiralia</taxon>
        <taxon>Lophotrochozoa</taxon>
        <taxon>Mollusca</taxon>
        <taxon>Bivalvia</taxon>
        <taxon>Autobranchia</taxon>
        <taxon>Pteriomorphia</taxon>
        <taxon>Ostreida</taxon>
        <taxon>Ostreoidea</taxon>
        <taxon>Ostreidae</taxon>
        <taxon>Crassostrea</taxon>
    </lineage>
</organism>
<dbReference type="Gene3D" id="1.10.100.10">
    <property type="entry name" value="Insulin-like"/>
    <property type="match status" value="1"/>
</dbReference>
<proteinExistence type="inferred from homology"/>
<dbReference type="AlphaFoldDB" id="A0A8B8AUT9"/>
<comment type="similarity">
    <text evidence="1">Belongs to the insulin family.</text>
</comment>
<dbReference type="SUPFAM" id="SSF56994">
    <property type="entry name" value="Insulin-like"/>
    <property type="match status" value="1"/>
</dbReference>
<gene>
    <name evidence="4" type="primary">LOC111105200</name>
</gene>
<protein>
    <submittedName>
        <fullName evidence="4">Uncharacterized protein LOC111105200</fullName>
    </submittedName>
</protein>
<dbReference type="KEGG" id="cvn:111105200"/>
<keyword evidence="2" id="KW-0732">Signal</keyword>
<dbReference type="PROSITE" id="PS00262">
    <property type="entry name" value="INSULIN"/>
    <property type="match status" value="1"/>
</dbReference>
<name>A0A8B8AUT9_CRAVI</name>
<evidence type="ECO:0000256" key="1">
    <source>
        <dbReference type="ARBA" id="ARBA00009034"/>
    </source>
</evidence>
<dbReference type="InterPro" id="IPR022353">
    <property type="entry name" value="Insulin_CS"/>
</dbReference>
<evidence type="ECO:0000256" key="2">
    <source>
        <dbReference type="SAM" id="SignalP"/>
    </source>
</evidence>
<dbReference type="Proteomes" id="UP000694844">
    <property type="component" value="Chromosome 7"/>
</dbReference>
<dbReference type="InterPro" id="IPR036438">
    <property type="entry name" value="Insulin-like_sf"/>
</dbReference>
<evidence type="ECO:0000313" key="4">
    <source>
        <dbReference type="RefSeq" id="XP_022295077.1"/>
    </source>
</evidence>
<reference evidence="4" key="1">
    <citation type="submission" date="2025-08" db="UniProtKB">
        <authorList>
            <consortium name="RefSeq"/>
        </authorList>
    </citation>
    <scope>IDENTIFICATION</scope>
    <source>
        <tissue evidence="4">Whole sample</tissue>
    </source>
</reference>
<dbReference type="RefSeq" id="XP_022295077.1">
    <property type="nucleotide sequence ID" value="XM_022439369.1"/>
</dbReference>
<accession>A0A8B8AUT9</accession>